<name>A0A2P2QTB1_RHIMU</name>
<accession>A0A2P2QTB1</accession>
<sequence>MFHPYFLIRPKHMLHSHKFSLNLTKLRKKSARESNERPRNKNNAPRRKCFFGK</sequence>
<evidence type="ECO:0000313" key="2">
    <source>
        <dbReference type="EMBL" id="MBX70270.1"/>
    </source>
</evidence>
<protein>
    <submittedName>
        <fullName evidence="2">Uncharacterized protein</fullName>
    </submittedName>
</protein>
<proteinExistence type="predicted"/>
<feature type="region of interest" description="Disordered" evidence="1">
    <location>
        <begin position="25"/>
        <end position="53"/>
    </location>
</feature>
<evidence type="ECO:0000256" key="1">
    <source>
        <dbReference type="SAM" id="MobiDB-lite"/>
    </source>
</evidence>
<organism evidence="2">
    <name type="scientific">Rhizophora mucronata</name>
    <name type="common">Asiatic mangrove</name>
    <dbReference type="NCBI Taxonomy" id="61149"/>
    <lineage>
        <taxon>Eukaryota</taxon>
        <taxon>Viridiplantae</taxon>
        <taxon>Streptophyta</taxon>
        <taxon>Embryophyta</taxon>
        <taxon>Tracheophyta</taxon>
        <taxon>Spermatophyta</taxon>
        <taxon>Magnoliopsida</taxon>
        <taxon>eudicotyledons</taxon>
        <taxon>Gunneridae</taxon>
        <taxon>Pentapetalae</taxon>
        <taxon>rosids</taxon>
        <taxon>fabids</taxon>
        <taxon>Malpighiales</taxon>
        <taxon>Rhizophoraceae</taxon>
        <taxon>Rhizophora</taxon>
    </lineage>
</organism>
<dbReference type="AlphaFoldDB" id="A0A2P2QTB1"/>
<dbReference type="EMBL" id="GGEC01089786">
    <property type="protein sequence ID" value="MBX70270.1"/>
    <property type="molecule type" value="Transcribed_RNA"/>
</dbReference>
<feature type="compositionally biased region" description="Basic residues" evidence="1">
    <location>
        <begin position="44"/>
        <end position="53"/>
    </location>
</feature>
<reference evidence="2" key="1">
    <citation type="submission" date="2018-02" db="EMBL/GenBank/DDBJ databases">
        <title>Rhizophora mucronata_Transcriptome.</title>
        <authorList>
            <person name="Meera S.P."/>
            <person name="Sreeshan A."/>
            <person name="Augustine A."/>
        </authorList>
    </citation>
    <scope>NUCLEOTIDE SEQUENCE</scope>
    <source>
        <tissue evidence="2">Leaf</tissue>
    </source>
</reference>